<keyword evidence="3 7" id="KW-0812">Transmembrane</keyword>
<organism evidence="9 10">
    <name type="scientific">Cladosporium halotolerans</name>
    <dbReference type="NCBI Taxonomy" id="1052096"/>
    <lineage>
        <taxon>Eukaryota</taxon>
        <taxon>Fungi</taxon>
        <taxon>Dikarya</taxon>
        <taxon>Ascomycota</taxon>
        <taxon>Pezizomycotina</taxon>
        <taxon>Dothideomycetes</taxon>
        <taxon>Dothideomycetidae</taxon>
        <taxon>Cladosporiales</taxon>
        <taxon>Cladosporiaceae</taxon>
        <taxon>Cladosporium</taxon>
    </lineage>
</organism>
<keyword evidence="4 7" id="KW-1133">Transmembrane helix</keyword>
<evidence type="ECO:0000256" key="5">
    <source>
        <dbReference type="ARBA" id="ARBA00023136"/>
    </source>
</evidence>
<feature type="transmembrane region" description="Helical" evidence="7">
    <location>
        <begin position="352"/>
        <end position="373"/>
    </location>
</feature>
<dbReference type="EMBL" id="JAAQHG020000008">
    <property type="protein sequence ID" value="KAL1587891.1"/>
    <property type="molecule type" value="Genomic_DNA"/>
</dbReference>
<dbReference type="GeneID" id="96004692"/>
<accession>A0AB34KVK7</accession>
<proteinExistence type="predicted"/>
<feature type="domain" description="Major facilitator superfamily (MFS) profile" evidence="8">
    <location>
        <begin position="54"/>
        <end position="475"/>
    </location>
</feature>
<dbReference type="InterPro" id="IPR036259">
    <property type="entry name" value="MFS_trans_sf"/>
</dbReference>
<evidence type="ECO:0000313" key="10">
    <source>
        <dbReference type="Proteomes" id="UP000803884"/>
    </source>
</evidence>
<evidence type="ECO:0000256" key="6">
    <source>
        <dbReference type="SAM" id="MobiDB-lite"/>
    </source>
</evidence>
<dbReference type="InterPro" id="IPR011701">
    <property type="entry name" value="MFS"/>
</dbReference>
<dbReference type="Proteomes" id="UP000803884">
    <property type="component" value="Unassembled WGS sequence"/>
</dbReference>
<feature type="transmembrane region" description="Helical" evidence="7">
    <location>
        <begin position="50"/>
        <end position="67"/>
    </location>
</feature>
<feature type="transmembrane region" description="Helical" evidence="7">
    <location>
        <begin position="415"/>
        <end position="438"/>
    </location>
</feature>
<feature type="transmembrane region" description="Helical" evidence="7">
    <location>
        <begin position="180"/>
        <end position="201"/>
    </location>
</feature>
<dbReference type="RefSeq" id="XP_069230996.1">
    <property type="nucleotide sequence ID" value="XM_069371854.1"/>
</dbReference>
<comment type="caution">
    <text evidence="9">The sequence shown here is derived from an EMBL/GenBank/DDBJ whole genome shotgun (WGS) entry which is preliminary data.</text>
</comment>
<evidence type="ECO:0000256" key="7">
    <source>
        <dbReference type="SAM" id="Phobius"/>
    </source>
</evidence>
<name>A0AB34KVK7_9PEZI</name>
<feature type="transmembrane region" description="Helical" evidence="7">
    <location>
        <begin position="286"/>
        <end position="305"/>
    </location>
</feature>
<dbReference type="GO" id="GO:0016020">
    <property type="term" value="C:membrane"/>
    <property type="evidence" value="ECO:0007669"/>
    <property type="project" value="UniProtKB-SubCell"/>
</dbReference>
<feature type="transmembrane region" description="Helical" evidence="7">
    <location>
        <begin position="325"/>
        <end position="345"/>
    </location>
</feature>
<comment type="subcellular location">
    <subcellularLocation>
        <location evidence="1">Membrane</location>
        <topology evidence="1">Multi-pass membrane protein</topology>
    </subcellularLocation>
</comment>
<feature type="transmembrane region" description="Helical" evidence="7">
    <location>
        <begin position="119"/>
        <end position="139"/>
    </location>
</feature>
<dbReference type="PANTHER" id="PTHR43791:SF18">
    <property type="entry name" value="NICOTINIC ACID TRANSPORTER TNA1, PUTATIVE (AFU_ORTHOLOGUE AFUA_3G03820)-RELATED"/>
    <property type="match status" value="1"/>
</dbReference>
<dbReference type="FunFam" id="1.20.1250.20:FF:000034">
    <property type="entry name" value="MFS general substrate transporter"/>
    <property type="match status" value="1"/>
</dbReference>
<reference evidence="9 10" key="1">
    <citation type="journal article" date="2020" name="Microbiol. Resour. Announc.">
        <title>Draft Genome Sequence of a Cladosporium Species Isolated from the Mesophotic Ascidian Didemnum maculosum.</title>
        <authorList>
            <person name="Gioti A."/>
            <person name="Siaperas R."/>
            <person name="Nikolaivits E."/>
            <person name="Le Goff G."/>
            <person name="Ouazzani J."/>
            <person name="Kotoulas G."/>
            <person name="Topakas E."/>
        </authorList>
    </citation>
    <scope>NUCLEOTIDE SEQUENCE [LARGE SCALE GENOMIC DNA]</scope>
    <source>
        <strain evidence="9 10">TM138-S3</strain>
    </source>
</reference>
<dbReference type="InterPro" id="IPR020846">
    <property type="entry name" value="MFS_dom"/>
</dbReference>
<feature type="transmembrane region" description="Helical" evidence="7">
    <location>
        <begin position="444"/>
        <end position="464"/>
    </location>
</feature>
<evidence type="ECO:0000256" key="4">
    <source>
        <dbReference type="ARBA" id="ARBA00022989"/>
    </source>
</evidence>
<evidence type="ECO:0000259" key="8">
    <source>
        <dbReference type="PROSITE" id="PS50850"/>
    </source>
</evidence>
<dbReference type="Pfam" id="PF07690">
    <property type="entry name" value="MFS_1"/>
    <property type="match status" value="1"/>
</dbReference>
<evidence type="ECO:0000256" key="1">
    <source>
        <dbReference type="ARBA" id="ARBA00004141"/>
    </source>
</evidence>
<keyword evidence="2" id="KW-0813">Transport</keyword>
<dbReference type="FunFam" id="1.20.1250.20:FF:000013">
    <property type="entry name" value="MFS general substrate transporter"/>
    <property type="match status" value="1"/>
</dbReference>
<dbReference type="PANTHER" id="PTHR43791">
    <property type="entry name" value="PERMEASE-RELATED"/>
    <property type="match status" value="1"/>
</dbReference>
<dbReference type="PROSITE" id="PS50850">
    <property type="entry name" value="MFS"/>
    <property type="match status" value="1"/>
</dbReference>
<feature type="transmembrane region" description="Helical" evidence="7">
    <location>
        <begin position="87"/>
        <end position="107"/>
    </location>
</feature>
<gene>
    <name evidence="9" type="ORF">WHR41_03248</name>
</gene>
<feature type="transmembrane region" description="Helical" evidence="7">
    <location>
        <begin position="213"/>
        <end position="235"/>
    </location>
</feature>
<protein>
    <recommendedName>
        <fullName evidence="8">Major facilitator superfamily (MFS) profile domain-containing protein</fullName>
    </recommendedName>
</protein>
<dbReference type="Gene3D" id="1.20.1250.20">
    <property type="entry name" value="MFS general substrate transporter like domains"/>
    <property type="match status" value="2"/>
</dbReference>
<feature type="transmembrane region" description="Helical" evidence="7">
    <location>
        <begin position="379"/>
        <end position="403"/>
    </location>
</feature>
<dbReference type="AlphaFoldDB" id="A0AB34KVK7"/>
<dbReference type="GO" id="GO:0022857">
    <property type="term" value="F:transmembrane transporter activity"/>
    <property type="evidence" value="ECO:0007669"/>
    <property type="project" value="InterPro"/>
</dbReference>
<evidence type="ECO:0000256" key="3">
    <source>
        <dbReference type="ARBA" id="ARBA00022692"/>
    </source>
</evidence>
<feature type="transmembrane region" description="Helical" evidence="7">
    <location>
        <begin position="145"/>
        <end position="168"/>
    </location>
</feature>
<evidence type="ECO:0000313" key="9">
    <source>
        <dbReference type="EMBL" id="KAL1587891.1"/>
    </source>
</evidence>
<evidence type="ECO:0000256" key="2">
    <source>
        <dbReference type="ARBA" id="ARBA00022448"/>
    </source>
</evidence>
<keyword evidence="10" id="KW-1185">Reference proteome</keyword>
<dbReference type="SUPFAM" id="SSF103473">
    <property type="entry name" value="MFS general substrate transporter"/>
    <property type="match status" value="1"/>
</dbReference>
<feature type="region of interest" description="Disordered" evidence="6">
    <location>
        <begin position="1"/>
        <end position="39"/>
    </location>
</feature>
<sequence>MSPTRSIDEKIDKSADHVDDVEYQKDGDQSASEEEPAFDPKETKRILRKVDFRLIPVLAVLYLLAFLDRSNIANARVAGMNAELELTGAQYNMALTVFFFPYAIFEVPSNIVLKLMRPSIWISILMVLWGIVMTLQGIVETYEHLIVTRVLLGLFESGFFPAATYLLTTWYCRFEVQTRMAIFFSAASLASAFSGLLAAAIVNMDGIAGLGGWRWIFILEGILTVVVGATLYWILPDAPQSASWLKPWEQQYLIRRLAADSGTKSGRVQTSESFQWRYITSALTDWRIWLAVIVYWGNSIPLYGFTYSAPAIILGLGYTSIEAQLLTVPVYFVGACATILFAWLSDKHQTRWPFIIGPFCMSACAFIALLSIPHPRFPGLTYAFLFAIPAGVYPPIIGILSWIGNNLAPTWKRSVGMALLISIGNLGGAIGSNIFLQAQAPKYWLGYGFCLGILLAGIVACLVLRMSYGSVNRRRDKISEAEARAKYSEEELLMMGDKSPLYRYVV</sequence>
<keyword evidence="5 7" id="KW-0472">Membrane</keyword>
<feature type="compositionally biased region" description="Basic and acidic residues" evidence="6">
    <location>
        <begin position="1"/>
        <end position="28"/>
    </location>
</feature>